<dbReference type="Proteomes" id="UP000626844">
    <property type="component" value="Unassembled WGS sequence"/>
</dbReference>
<evidence type="ECO:0000313" key="1">
    <source>
        <dbReference type="EMBL" id="MBD1381552.1"/>
    </source>
</evidence>
<keyword evidence="2" id="KW-1185">Reference proteome</keyword>
<gene>
    <name evidence="1" type="ORF">IC621_15040</name>
</gene>
<proteinExistence type="predicted"/>
<comment type="caution">
    <text evidence="1">The sequence shown here is derived from an EMBL/GenBank/DDBJ whole genome shotgun (WGS) entry which is preliminary data.</text>
</comment>
<protein>
    <submittedName>
        <fullName evidence="1">Uncharacterized protein</fullName>
    </submittedName>
</protein>
<dbReference type="RefSeq" id="WP_191159142.1">
    <property type="nucleotide sequence ID" value="NZ_JACXAI010000019.1"/>
</dbReference>
<dbReference type="EMBL" id="JACXAI010000019">
    <property type="protein sequence ID" value="MBD1381552.1"/>
    <property type="molecule type" value="Genomic_DNA"/>
</dbReference>
<dbReference type="AlphaFoldDB" id="A0A926NP84"/>
<sequence>MAMKRESVEEFSAQLSAQIWGHRFKDGQKGPEYVLEFLNVLKGTNYNFSAKDYFRVRSTGLRQFIFEGDKEGAKAEIVSLTTEQKESLYKLVENKDELNVIRDFFRNLEIPLTDGTGKTANRSWYAKTLYPLHESLLFFELRTHNNNSNKSYSYERNFFARGGELYFLMLSHGTENNLVLRNKIEERLQELLGRNKAIENIVSKISNCLEKGSQKKKVETYPLKKVEGNTKEYPYLPTTNNPLYIEFAEEFYRLISLNIDIYELFELMTSLITFQLARYMLNRALINKDDSFYMFFDCLGAQVGPIQKLSAKSFSENELLIKNKFEHYFQQIFTEKLNSEEFVNENLAQWHENPEELINILGLSRLSKVRKNKIAKIIQKCNFYSDIMTKLFIVVKDIVSDQLKKHQLSIVRGLARDGGFGGYRKGSKYRYFMSDNFIQVLVYANLEPNKQMEFNIFLEKLYKKYGFIIGELQAKGNGIYEKSKLNVSYFQKNEYALREKLRHNGLLIEYSDATAMISNPYEYSQAGQVVENENV</sequence>
<reference evidence="1" key="1">
    <citation type="submission" date="2020-09" db="EMBL/GenBank/DDBJ databases">
        <title>A novel bacterium of genus Bacillus, isolated from South China Sea.</title>
        <authorList>
            <person name="Huang H."/>
            <person name="Mo K."/>
            <person name="Hu Y."/>
        </authorList>
    </citation>
    <scope>NUCLEOTIDE SEQUENCE</scope>
    <source>
        <strain evidence="1">IB182487</strain>
    </source>
</reference>
<evidence type="ECO:0000313" key="2">
    <source>
        <dbReference type="Proteomes" id="UP000626844"/>
    </source>
</evidence>
<accession>A0A926NP84</accession>
<name>A0A926NP84_9BACI</name>
<organism evidence="1 2">
    <name type="scientific">Metabacillus arenae</name>
    <dbReference type="NCBI Taxonomy" id="2771434"/>
    <lineage>
        <taxon>Bacteria</taxon>
        <taxon>Bacillati</taxon>
        <taxon>Bacillota</taxon>
        <taxon>Bacilli</taxon>
        <taxon>Bacillales</taxon>
        <taxon>Bacillaceae</taxon>
        <taxon>Metabacillus</taxon>
    </lineage>
</organism>